<sequence length="195" mass="20057">MDTDTSSTPSIPTRRRRSSLFATGAVVAALLAGATLPGTAEAAPAPGPAAIVATALAAPTQEDARPRNGALLTKRGSGSGSFTVDNSRGSSDAVVTLSSGARATLVMYVRSGQKATASKVPDGRFDVFVERGQAWNSAAGRFDRTDSTGRFDRQAGFTTKRTSRGTSYSRVTLTLHQVANGNTTVLPVPATSVPS</sequence>
<evidence type="ECO:0000256" key="2">
    <source>
        <dbReference type="SAM" id="SignalP"/>
    </source>
</evidence>
<dbReference type="RefSeq" id="WP_337693000.1">
    <property type="nucleotide sequence ID" value="NZ_JBBEGN010000001.1"/>
</dbReference>
<feature type="signal peptide" evidence="2">
    <location>
        <begin position="1"/>
        <end position="42"/>
    </location>
</feature>
<feature type="region of interest" description="Disordered" evidence="1">
    <location>
        <begin position="60"/>
        <end position="89"/>
    </location>
</feature>
<dbReference type="InterPro" id="IPR006311">
    <property type="entry name" value="TAT_signal"/>
</dbReference>
<feature type="chain" id="PRO_5045962910" evidence="2">
    <location>
        <begin position="43"/>
        <end position="195"/>
    </location>
</feature>
<name>A0ABU8MHC0_9PSEU</name>
<comment type="caution">
    <text evidence="3">The sequence shown here is derived from an EMBL/GenBank/DDBJ whole genome shotgun (WGS) entry which is preliminary data.</text>
</comment>
<dbReference type="EMBL" id="JBBEGN010000001">
    <property type="protein sequence ID" value="MEJ2866376.1"/>
    <property type="molecule type" value="Genomic_DNA"/>
</dbReference>
<organism evidence="3 4">
    <name type="scientific">Actinomycetospora aurantiaca</name>
    <dbReference type="NCBI Taxonomy" id="3129233"/>
    <lineage>
        <taxon>Bacteria</taxon>
        <taxon>Bacillati</taxon>
        <taxon>Actinomycetota</taxon>
        <taxon>Actinomycetes</taxon>
        <taxon>Pseudonocardiales</taxon>
        <taxon>Pseudonocardiaceae</taxon>
        <taxon>Actinomycetospora</taxon>
    </lineage>
</organism>
<reference evidence="3 4" key="1">
    <citation type="submission" date="2024-03" db="EMBL/GenBank/DDBJ databases">
        <title>Actinomycetospora sp. OC33-EN08, a novel actinomycete isolated from wild orchid (Aerides multiflora).</title>
        <authorList>
            <person name="Suriyachadkun C."/>
        </authorList>
    </citation>
    <scope>NUCLEOTIDE SEQUENCE [LARGE SCALE GENOMIC DNA]</scope>
    <source>
        <strain evidence="3 4">OC33-EN08</strain>
    </source>
</reference>
<keyword evidence="2" id="KW-0732">Signal</keyword>
<dbReference type="PROSITE" id="PS51318">
    <property type="entry name" value="TAT"/>
    <property type="match status" value="1"/>
</dbReference>
<evidence type="ECO:0000256" key="1">
    <source>
        <dbReference type="SAM" id="MobiDB-lite"/>
    </source>
</evidence>
<keyword evidence="4" id="KW-1185">Reference proteome</keyword>
<evidence type="ECO:0000313" key="4">
    <source>
        <dbReference type="Proteomes" id="UP001385809"/>
    </source>
</evidence>
<gene>
    <name evidence="3" type="ORF">WCD74_01280</name>
</gene>
<dbReference type="Proteomes" id="UP001385809">
    <property type="component" value="Unassembled WGS sequence"/>
</dbReference>
<feature type="compositionally biased region" description="Polar residues" evidence="1">
    <location>
        <begin position="80"/>
        <end position="89"/>
    </location>
</feature>
<evidence type="ECO:0000313" key="3">
    <source>
        <dbReference type="EMBL" id="MEJ2866376.1"/>
    </source>
</evidence>
<accession>A0ABU8MHC0</accession>
<protein>
    <submittedName>
        <fullName evidence="3">Uncharacterized protein</fullName>
    </submittedName>
</protein>
<proteinExistence type="predicted"/>